<proteinExistence type="predicted"/>
<dbReference type="EMBL" id="JBIAQY010000013">
    <property type="protein sequence ID" value="MFF3572329.1"/>
    <property type="molecule type" value="Genomic_DNA"/>
</dbReference>
<name>A0ABW6SAX4_9NOCA</name>
<dbReference type="SUPFAM" id="SSF53474">
    <property type="entry name" value="alpha/beta-Hydrolases"/>
    <property type="match status" value="1"/>
</dbReference>
<organism evidence="2 3">
    <name type="scientific">Nocardia jiangxiensis</name>
    <dbReference type="NCBI Taxonomy" id="282685"/>
    <lineage>
        <taxon>Bacteria</taxon>
        <taxon>Bacillati</taxon>
        <taxon>Actinomycetota</taxon>
        <taxon>Actinomycetes</taxon>
        <taxon>Mycobacteriales</taxon>
        <taxon>Nocardiaceae</taxon>
        <taxon>Nocardia</taxon>
    </lineage>
</organism>
<dbReference type="PANTHER" id="PTHR48098:SF1">
    <property type="entry name" value="DIACYLGLYCEROL ACYLTRANSFERASE_MYCOLYLTRANSFERASE AG85A"/>
    <property type="match status" value="1"/>
</dbReference>
<sequence length="339" mass="35418">MNDHTRGTAGRRLATLLRFAAAVLTLAAVPVLAPVSAGAAQVPASSADGSHIDHTVSVDARRATVYVYSAAMNRVIALDVIRAADTSVPRPTLYLLDGAEDGIGWGGKETSWETQTDLIPFTADKNVNVVTVLDGRYSYYTDWQADDPVLGRNKWTTFLTRELPPIIDAAYGASGRNAIAGVSMSATSALALAEAAPGLYGAVGSFSGCAQTSTDPGRRYVQAVVASGGGNPWNMWGPDGSPGWAANDPSTDANLTRLRGVDLYLSAGTGGPDVAGVTPPAGGMLESVVANCTRRLQASTTRLGIPATFQYVPGGQHSWPYWQQSLHAAWPGFARALGI</sequence>
<feature type="chain" id="PRO_5046991989" evidence="1">
    <location>
        <begin position="40"/>
        <end position="339"/>
    </location>
</feature>
<evidence type="ECO:0000313" key="2">
    <source>
        <dbReference type="EMBL" id="MFF3572329.1"/>
    </source>
</evidence>
<keyword evidence="2" id="KW-0378">Hydrolase</keyword>
<feature type="signal peptide" evidence="1">
    <location>
        <begin position="1"/>
        <end position="39"/>
    </location>
</feature>
<dbReference type="PANTHER" id="PTHR48098">
    <property type="entry name" value="ENTEROCHELIN ESTERASE-RELATED"/>
    <property type="match status" value="1"/>
</dbReference>
<keyword evidence="1" id="KW-0732">Signal</keyword>
<evidence type="ECO:0000313" key="3">
    <source>
        <dbReference type="Proteomes" id="UP001601992"/>
    </source>
</evidence>
<reference evidence="2 3" key="1">
    <citation type="submission" date="2024-10" db="EMBL/GenBank/DDBJ databases">
        <title>The Natural Products Discovery Center: Release of the First 8490 Sequenced Strains for Exploring Actinobacteria Biosynthetic Diversity.</title>
        <authorList>
            <person name="Kalkreuter E."/>
            <person name="Kautsar S.A."/>
            <person name="Yang D."/>
            <person name="Bader C.D."/>
            <person name="Teijaro C.N."/>
            <person name="Fluegel L."/>
            <person name="Davis C.M."/>
            <person name="Simpson J.R."/>
            <person name="Lauterbach L."/>
            <person name="Steele A.D."/>
            <person name="Gui C."/>
            <person name="Meng S."/>
            <person name="Li G."/>
            <person name="Viehrig K."/>
            <person name="Ye F."/>
            <person name="Su P."/>
            <person name="Kiefer A.F."/>
            <person name="Nichols A."/>
            <person name="Cepeda A.J."/>
            <person name="Yan W."/>
            <person name="Fan B."/>
            <person name="Jiang Y."/>
            <person name="Adhikari A."/>
            <person name="Zheng C.-J."/>
            <person name="Schuster L."/>
            <person name="Cowan T.M."/>
            <person name="Smanski M.J."/>
            <person name="Chevrette M.G."/>
            <person name="De Carvalho L.P.S."/>
            <person name="Shen B."/>
        </authorList>
    </citation>
    <scope>NUCLEOTIDE SEQUENCE [LARGE SCALE GENOMIC DNA]</scope>
    <source>
        <strain evidence="2 3">NPDC002593</strain>
    </source>
</reference>
<dbReference type="GO" id="GO:0016787">
    <property type="term" value="F:hydrolase activity"/>
    <property type="evidence" value="ECO:0007669"/>
    <property type="project" value="UniProtKB-KW"/>
</dbReference>
<dbReference type="Pfam" id="PF00756">
    <property type="entry name" value="Esterase"/>
    <property type="match status" value="1"/>
</dbReference>
<protein>
    <submittedName>
        <fullName evidence="2">Alpha/beta hydrolase</fullName>
    </submittedName>
</protein>
<evidence type="ECO:0000256" key="1">
    <source>
        <dbReference type="SAM" id="SignalP"/>
    </source>
</evidence>
<comment type="caution">
    <text evidence="2">The sequence shown here is derived from an EMBL/GenBank/DDBJ whole genome shotgun (WGS) entry which is preliminary data.</text>
</comment>
<dbReference type="InterPro" id="IPR000801">
    <property type="entry name" value="Esterase-like"/>
</dbReference>
<dbReference type="Proteomes" id="UP001601992">
    <property type="component" value="Unassembled WGS sequence"/>
</dbReference>
<keyword evidence="3" id="KW-1185">Reference proteome</keyword>
<dbReference type="Gene3D" id="3.40.50.1820">
    <property type="entry name" value="alpha/beta hydrolase"/>
    <property type="match status" value="1"/>
</dbReference>
<dbReference type="InterPro" id="IPR029058">
    <property type="entry name" value="AB_hydrolase_fold"/>
</dbReference>
<dbReference type="InterPro" id="IPR050583">
    <property type="entry name" value="Mycobacterial_A85_antigen"/>
</dbReference>
<dbReference type="RefSeq" id="WP_083895709.1">
    <property type="nucleotide sequence ID" value="NZ_JBIAQY010000013.1"/>
</dbReference>
<gene>
    <name evidence="2" type="ORF">ACFYXQ_31600</name>
</gene>
<accession>A0ABW6SAX4</accession>